<dbReference type="InterPro" id="IPR046151">
    <property type="entry name" value="DUF6153"/>
</dbReference>
<gene>
    <name evidence="3" type="ORF">GCM10010347_33760</name>
</gene>
<dbReference type="Pfam" id="PF19650">
    <property type="entry name" value="DUF6153"/>
    <property type="match status" value="1"/>
</dbReference>
<sequence length="130" mass="13285">MNASRNGRAVGAWAHLLLVVVLALGVFVMHTVGHPDSPSAHPPAHAPTAMVHAAPDGAARTAPHAPGMKTDMPSLCVAVLGAVVLLVLLGVALRRSTGRPARPGAGAMPRPVPRPPPRAPDLALLSVLRI</sequence>
<keyword evidence="2" id="KW-0812">Transmembrane</keyword>
<feature type="region of interest" description="Disordered" evidence="1">
    <location>
        <begin position="97"/>
        <end position="119"/>
    </location>
</feature>
<keyword evidence="4" id="KW-1185">Reference proteome</keyword>
<evidence type="ECO:0000256" key="2">
    <source>
        <dbReference type="SAM" id="Phobius"/>
    </source>
</evidence>
<keyword evidence="2" id="KW-1133">Transmembrane helix</keyword>
<comment type="caution">
    <text evidence="3">The sequence shown here is derived from an EMBL/GenBank/DDBJ whole genome shotgun (WGS) entry which is preliminary data.</text>
</comment>
<proteinExistence type="predicted"/>
<feature type="transmembrane region" description="Helical" evidence="2">
    <location>
        <begin position="12"/>
        <end position="32"/>
    </location>
</feature>
<organism evidence="3 4">
    <name type="scientific">Streptomyces cirratus</name>
    <dbReference type="NCBI Taxonomy" id="68187"/>
    <lineage>
        <taxon>Bacteria</taxon>
        <taxon>Bacillati</taxon>
        <taxon>Actinomycetota</taxon>
        <taxon>Actinomycetes</taxon>
        <taxon>Kitasatosporales</taxon>
        <taxon>Streptomycetaceae</taxon>
        <taxon>Streptomyces</taxon>
    </lineage>
</organism>
<evidence type="ECO:0000256" key="1">
    <source>
        <dbReference type="SAM" id="MobiDB-lite"/>
    </source>
</evidence>
<feature type="compositionally biased region" description="Pro residues" evidence="1">
    <location>
        <begin position="110"/>
        <end position="119"/>
    </location>
</feature>
<evidence type="ECO:0000313" key="3">
    <source>
        <dbReference type="EMBL" id="GHB60934.1"/>
    </source>
</evidence>
<evidence type="ECO:0000313" key="4">
    <source>
        <dbReference type="Proteomes" id="UP000642673"/>
    </source>
</evidence>
<evidence type="ECO:0008006" key="5">
    <source>
        <dbReference type="Google" id="ProtNLM"/>
    </source>
</evidence>
<dbReference type="Proteomes" id="UP000642673">
    <property type="component" value="Unassembled WGS sequence"/>
</dbReference>
<dbReference type="RefSeq" id="WP_190184975.1">
    <property type="nucleotide sequence ID" value="NZ_JBHSYU010000001.1"/>
</dbReference>
<dbReference type="EMBL" id="BMVP01000005">
    <property type="protein sequence ID" value="GHB60934.1"/>
    <property type="molecule type" value="Genomic_DNA"/>
</dbReference>
<protein>
    <recommendedName>
        <fullName evidence="5">Secreted protein</fullName>
    </recommendedName>
</protein>
<reference evidence="4" key="1">
    <citation type="journal article" date="2019" name="Int. J. Syst. Evol. Microbiol.">
        <title>The Global Catalogue of Microorganisms (GCM) 10K type strain sequencing project: providing services to taxonomists for standard genome sequencing and annotation.</title>
        <authorList>
            <consortium name="The Broad Institute Genomics Platform"/>
            <consortium name="The Broad Institute Genome Sequencing Center for Infectious Disease"/>
            <person name="Wu L."/>
            <person name="Ma J."/>
        </authorList>
    </citation>
    <scope>NUCLEOTIDE SEQUENCE [LARGE SCALE GENOMIC DNA]</scope>
    <source>
        <strain evidence="4">JCM 4738</strain>
    </source>
</reference>
<keyword evidence="2" id="KW-0472">Membrane</keyword>
<name>A0ABQ3ETP2_9ACTN</name>
<feature type="transmembrane region" description="Helical" evidence="2">
    <location>
        <begin position="72"/>
        <end position="93"/>
    </location>
</feature>
<accession>A0ABQ3ETP2</accession>
<feature type="compositionally biased region" description="Low complexity" evidence="1">
    <location>
        <begin position="97"/>
        <end position="109"/>
    </location>
</feature>